<sequence length="63" mass="7615">MKFVCLFINKRTNERIQKEFTEAEIDKYLGEYVKERAVKRSETNTTVIKRGDTWKVLVKYLKK</sequence>
<evidence type="ECO:0000313" key="1">
    <source>
        <dbReference type="EMBL" id="QLF88153.1"/>
    </source>
</evidence>
<accession>A0A7S5YA81</accession>
<keyword evidence="2" id="KW-1185">Reference proteome</keyword>
<organism evidence="1 2">
    <name type="scientific">Pelagibacter phage Eyrgjafa EXVC018P</name>
    <dbReference type="NCBI Taxonomy" id="2736227"/>
    <lineage>
        <taxon>Viruses</taxon>
        <taxon>Duplodnaviria</taxon>
        <taxon>Heunggongvirae</taxon>
        <taxon>Uroviricota</taxon>
        <taxon>Caudoviricetes</taxon>
        <taxon>Autographivirales</taxon>
        <taxon>Fussvirus</taxon>
        <taxon>Fussvirus Eyrgjafa EXVC018P</taxon>
    </lineage>
</organism>
<dbReference type="Proteomes" id="UP000594646">
    <property type="component" value="Genome"/>
</dbReference>
<proteinExistence type="predicted"/>
<name>A0A7S5YA81_9CAUD</name>
<evidence type="ECO:0000313" key="2">
    <source>
        <dbReference type="Proteomes" id="UP000594646"/>
    </source>
</evidence>
<gene>
    <name evidence="1" type="ORF">Eyrgjafa_gp_7</name>
</gene>
<reference evidence="2" key="1">
    <citation type="submission" date="2020-04" db="EMBL/GenBank/DDBJ databases">
        <title>Efficient Dilution-to-Extinction isolation of novel virus-host model systems for fastidious heterotrophic bacteria.</title>
        <authorList>
            <person name="Buchholz H.H."/>
            <person name="Temperton B."/>
            <person name="Michelsen M."/>
            <person name="Allen M."/>
        </authorList>
    </citation>
    <scope>NUCLEOTIDE SEQUENCE [LARGE SCALE GENOMIC DNA]</scope>
</reference>
<dbReference type="EMBL" id="MT375523">
    <property type="protein sequence ID" value="QLF88153.1"/>
    <property type="molecule type" value="Genomic_DNA"/>
</dbReference>
<protein>
    <submittedName>
        <fullName evidence="1">Uncharacterized protein</fullName>
    </submittedName>
</protein>